<dbReference type="AlphaFoldDB" id="A0A154L3A7"/>
<evidence type="ECO:0000313" key="2">
    <source>
        <dbReference type="Proteomes" id="UP000076335"/>
    </source>
</evidence>
<name>A0A154L3A7_9PROT</name>
<accession>A0A154L3A7</accession>
<sequence length="148" mass="15844">MKDTTNLFIRIHGMAGGQSACRVAGLVAGHARINLLSPENAGASLGAQWFATLINRLRTEFPDALIHGILDCRGRRASALAAMETGLDAVLLDDDLPDDLKARLENLGSKSGCRVITALPAPDRIYETGDDYLPDAELDRRLSAFLAG</sequence>
<dbReference type="Proteomes" id="UP000076335">
    <property type="component" value="Unassembled WGS sequence"/>
</dbReference>
<reference evidence="1 2" key="1">
    <citation type="submission" date="2015-12" db="EMBL/GenBank/DDBJ databases">
        <title>Genome sequence of Thalassospira lucentensis MCCC 1A02072.</title>
        <authorList>
            <person name="Lu L."/>
            <person name="Lai Q."/>
            <person name="Shao Z."/>
            <person name="Qian P."/>
        </authorList>
    </citation>
    <scope>NUCLEOTIDE SEQUENCE [LARGE SCALE GENOMIC DNA]</scope>
    <source>
        <strain evidence="1 2">MCCC 1A02072</strain>
    </source>
</reference>
<protein>
    <submittedName>
        <fullName evidence="1">Uncharacterized protein</fullName>
    </submittedName>
</protein>
<comment type="caution">
    <text evidence="1">The sequence shown here is derived from an EMBL/GenBank/DDBJ whole genome shotgun (WGS) entry which is preliminary data.</text>
</comment>
<proteinExistence type="predicted"/>
<gene>
    <name evidence="1" type="ORF">AUP42_02910</name>
</gene>
<organism evidence="1 2">
    <name type="scientific">Thalassospira lucentensis</name>
    <dbReference type="NCBI Taxonomy" id="168935"/>
    <lineage>
        <taxon>Bacteria</taxon>
        <taxon>Pseudomonadati</taxon>
        <taxon>Pseudomonadota</taxon>
        <taxon>Alphaproteobacteria</taxon>
        <taxon>Rhodospirillales</taxon>
        <taxon>Thalassospiraceae</taxon>
        <taxon>Thalassospira</taxon>
    </lineage>
</organism>
<evidence type="ECO:0000313" key="1">
    <source>
        <dbReference type="EMBL" id="KZB63015.1"/>
    </source>
</evidence>
<dbReference type="OrthoDB" id="7354106at2"/>
<dbReference type="RefSeq" id="WP_062952513.1">
    <property type="nucleotide sequence ID" value="NZ_LPVY01000020.1"/>
</dbReference>
<dbReference type="EMBL" id="LPVY01000020">
    <property type="protein sequence ID" value="KZB63015.1"/>
    <property type="molecule type" value="Genomic_DNA"/>
</dbReference>